<dbReference type="EMBL" id="HBUE01169112">
    <property type="protein sequence ID" value="CAG6514109.1"/>
    <property type="molecule type" value="Transcribed_RNA"/>
</dbReference>
<dbReference type="Pfam" id="PF00096">
    <property type="entry name" value="zf-C2H2"/>
    <property type="match status" value="1"/>
</dbReference>
<protein>
    <submittedName>
        <fullName evidence="8">Zinc finger protein 561</fullName>
    </submittedName>
</protein>
<dbReference type="AlphaFoldDB" id="A0A8D8GPE1"/>
<accession>A0A8D8GPE1</accession>
<dbReference type="InterPro" id="IPR036236">
    <property type="entry name" value="Znf_C2H2_sf"/>
</dbReference>
<dbReference type="PANTHER" id="PTHR24379:SF121">
    <property type="entry name" value="C2H2-TYPE DOMAIN-CONTAINING PROTEIN"/>
    <property type="match status" value="1"/>
</dbReference>
<evidence type="ECO:0000259" key="7">
    <source>
        <dbReference type="PROSITE" id="PS50157"/>
    </source>
</evidence>
<dbReference type="EMBL" id="HBUE01274477">
    <property type="protein sequence ID" value="CAG6565590.1"/>
    <property type="molecule type" value="Transcribed_RNA"/>
</dbReference>
<sequence>MSENLNPDPASQGALTLQDSELSTENSMFVYVETDIKPEPEPFFLERSSSTILQKPSEPTTRHKKPPPYERCDFCFQLLQPETSVHFDASGQFSLEKKIEFVLATDLGQTPPRCCAHCWHMFELFAGFKRSCLVALRKQEELRAFEVPGGAAQTVIRVVAKDAPARPPKQSEQTPKVMPSGTVTQVRYPCGSCPRTFASKAGLSIHRPQCKKVDKPRFRCKLCPASFPRPPLLQNHINWHNNSKPFRCRLNNCIATFTSDARRNKHEKEVLKDPELRCTICHKKVRVASSMKRHLRQYHKDRNKDSSIATAEETTSGSSDSGSKT</sequence>
<evidence type="ECO:0000256" key="5">
    <source>
        <dbReference type="PROSITE-ProRule" id="PRU00042"/>
    </source>
</evidence>
<evidence type="ECO:0000313" key="8">
    <source>
        <dbReference type="EMBL" id="CAG6514109.1"/>
    </source>
</evidence>
<dbReference type="PANTHER" id="PTHR24379">
    <property type="entry name" value="KRAB AND ZINC FINGER DOMAIN-CONTAINING"/>
    <property type="match status" value="1"/>
</dbReference>
<evidence type="ECO:0000256" key="4">
    <source>
        <dbReference type="ARBA" id="ARBA00022833"/>
    </source>
</evidence>
<dbReference type="InterPro" id="IPR013087">
    <property type="entry name" value="Znf_C2H2_type"/>
</dbReference>
<dbReference type="Gene3D" id="3.30.160.60">
    <property type="entry name" value="Classic Zinc Finger"/>
    <property type="match status" value="2"/>
</dbReference>
<evidence type="ECO:0000256" key="6">
    <source>
        <dbReference type="SAM" id="MobiDB-lite"/>
    </source>
</evidence>
<feature type="compositionally biased region" description="Low complexity" evidence="6">
    <location>
        <begin position="306"/>
        <end position="325"/>
    </location>
</feature>
<feature type="region of interest" description="Disordered" evidence="6">
    <location>
        <begin position="1"/>
        <end position="20"/>
    </location>
</feature>
<dbReference type="EMBL" id="HBUE01120350">
    <property type="protein sequence ID" value="CAG6492190.1"/>
    <property type="molecule type" value="Transcribed_RNA"/>
</dbReference>
<organism evidence="8">
    <name type="scientific">Culex pipiens</name>
    <name type="common">House mosquito</name>
    <dbReference type="NCBI Taxonomy" id="7175"/>
    <lineage>
        <taxon>Eukaryota</taxon>
        <taxon>Metazoa</taxon>
        <taxon>Ecdysozoa</taxon>
        <taxon>Arthropoda</taxon>
        <taxon>Hexapoda</taxon>
        <taxon>Insecta</taxon>
        <taxon>Pterygota</taxon>
        <taxon>Neoptera</taxon>
        <taxon>Endopterygota</taxon>
        <taxon>Diptera</taxon>
        <taxon>Nematocera</taxon>
        <taxon>Culicoidea</taxon>
        <taxon>Culicidae</taxon>
        <taxon>Culicinae</taxon>
        <taxon>Culicini</taxon>
        <taxon>Culex</taxon>
        <taxon>Culex</taxon>
    </lineage>
</organism>
<keyword evidence="3 5" id="KW-0863">Zinc-finger</keyword>
<feature type="domain" description="C2H2-type" evidence="7">
    <location>
        <begin position="276"/>
        <end position="304"/>
    </location>
</feature>
<feature type="region of interest" description="Disordered" evidence="6">
    <location>
        <begin position="47"/>
        <end position="66"/>
    </location>
</feature>
<dbReference type="PROSITE" id="PS00028">
    <property type="entry name" value="ZINC_FINGER_C2H2_1"/>
    <property type="match status" value="2"/>
</dbReference>
<evidence type="ECO:0000256" key="1">
    <source>
        <dbReference type="ARBA" id="ARBA00022723"/>
    </source>
</evidence>
<dbReference type="SUPFAM" id="SSF57667">
    <property type="entry name" value="beta-beta-alpha zinc fingers"/>
    <property type="match status" value="1"/>
</dbReference>
<feature type="compositionally biased region" description="Polar residues" evidence="6">
    <location>
        <begin position="47"/>
        <end position="59"/>
    </location>
</feature>
<feature type="domain" description="C2H2-type" evidence="7">
    <location>
        <begin position="218"/>
        <end position="245"/>
    </location>
</feature>
<keyword evidence="2" id="KW-0677">Repeat</keyword>
<dbReference type="SMART" id="SM00355">
    <property type="entry name" value="ZnF_C2H2"/>
    <property type="match status" value="4"/>
</dbReference>
<name>A0A8D8GPE1_CULPI</name>
<keyword evidence="4" id="KW-0862">Zinc</keyword>
<dbReference type="GO" id="GO:0008270">
    <property type="term" value="F:zinc ion binding"/>
    <property type="evidence" value="ECO:0007669"/>
    <property type="project" value="UniProtKB-KW"/>
</dbReference>
<evidence type="ECO:0000256" key="2">
    <source>
        <dbReference type="ARBA" id="ARBA00022737"/>
    </source>
</evidence>
<evidence type="ECO:0000256" key="3">
    <source>
        <dbReference type="ARBA" id="ARBA00022771"/>
    </source>
</evidence>
<feature type="region of interest" description="Disordered" evidence="6">
    <location>
        <begin position="291"/>
        <end position="325"/>
    </location>
</feature>
<reference evidence="8" key="1">
    <citation type="submission" date="2021-05" db="EMBL/GenBank/DDBJ databases">
        <authorList>
            <person name="Alioto T."/>
            <person name="Alioto T."/>
            <person name="Gomez Garrido J."/>
        </authorList>
    </citation>
    <scope>NUCLEOTIDE SEQUENCE</scope>
</reference>
<keyword evidence="1" id="KW-0479">Metal-binding</keyword>
<dbReference type="PROSITE" id="PS50157">
    <property type="entry name" value="ZINC_FINGER_C2H2_2"/>
    <property type="match status" value="3"/>
</dbReference>
<feature type="domain" description="C2H2-type" evidence="7">
    <location>
        <begin position="188"/>
        <end position="216"/>
    </location>
</feature>
<proteinExistence type="predicted"/>